<evidence type="ECO:0000313" key="3">
    <source>
        <dbReference type="Proteomes" id="UP001500034"/>
    </source>
</evidence>
<name>A0ABP7NRJ7_9ACTN</name>
<feature type="region of interest" description="Disordered" evidence="1">
    <location>
        <begin position="1"/>
        <end position="21"/>
    </location>
</feature>
<protein>
    <submittedName>
        <fullName evidence="2">Uncharacterized protein</fullName>
    </submittedName>
</protein>
<organism evidence="2 3">
    <name type="scientific">Streptomyces marokkonensis</name>
    <dbReference type="NCBI Taxonomy" id="324855"/>
    <lineage>
        <taxon>Bacteria</taxon>
        <taxon>Bacillati</taxon>
        <taxon>Actinomycetota</taxon>
        <taxon>Actinomycetes</taxon>
        <taxon>Kitasatosporales</taxon>
        <taxon>Streptomycetaceae</taxon>
        <taxon>Streptomyces</taxon>
    </lineage>
</organism>
<reference evidence="3" key="1">
    <citation type="journal article" date="2019" name="Int. J. Syst. Evol. Microbiol.">
        <title>The Global Catalogue of Microorganisms (GCM) 10K type strain sequencing project: providing services to taxonomists for standard genome sequencing and annotation.</title>
        <authorList>
            <consortium name="The Broad Institute Genomics Platform"/>
            <consortium name="The Broad Institute Genome Sequencing Center for Infectious Disease"/>
            <person name="Wu L."/>
            <person name="Ma J."/>
        </authorList>
    </citation>
    <scope>NUCLEOTIDE SEQUENCE [LARGE SCALE GENOMIC DNA]</scope>
    <source>
        <strain evidence="3">JCM 17027</strain>
    </source>
</reference>
<evidence type="ECO:0000313" key="2">
    <source>
        <dbReference type="EMBL" id="GAA3952125.1"/>
    </source>
</evidence>
<feature type="compositionally biased region" description="Basic and acidic residues" evidence="1">
    <location>
        <begin position="1"/>
        <end position="19"/>
    </location>
</feature>
<sequence length="85" mass="9260">MERLAERRLTSSHDSHDTTEGPLVETLLYAAELVRDDGTYKLVVRDVVRDTVQVTPVPESAVAKLPVFLSALNSKLGSASAPGRR</sequence>
<dbReference type="EMBL" id="BAABCQ010000002">
    <property type="protein sequence ID" value="GAA3952125.1"/>
    <property type="molecule type" value="Genomic_DNA"/>
</dbReference>
<comment type="caution">
    <text evidence="2">The sequence shown here is derived from an EMBL/GenBank/DDBJ whole genome shotgun (WGS) entry which is preliminary data.</text>
</comment>
<evidence type="ECO:0000256" key="1">
    <source>
        <dbReference type="SAM" id="MobiDB-lite"/>
    </source>
</evidence>
<keyword evidence="3" id="KW-1185">Reference proteome</keyword>
<proteinExistence type="predicted"/>
<gene>
    <name evidence="2" type="ORF">GCM10022384_02200</name>
</gene>
<accession>A0ABP7NRJ7</accession>
<dbReference type="Proteomes" id="UP001500034">
    <property type="component" value="Unassembled WGS sequence"/>
</dbReference>